<evidence type="ECO:0000313" key="2">
    <source>
        <dbReference type="Proteomes" id="UP001358586"/>
    </source>
</evidence>
<dbReference type="InterPro" id="IPR036691">
    <property type="entry name" value="Endo/exonu/phosph_ase_sf"/>
</dbReference>
<protein>
    <recommendedName>
        <fullName evidence="3">Endonuclease/exonuclease/phosphatase domain-containing protein</fullName>
    </recommendedName>
</protein>
<name>A0ABR0MMV3_GOSAR</name>
<dbReference type="SUPFAM" id="SSF56219">
    <property type="entry name" value="DNase I-like"/>
    <property type="match status" value="1"/>
</dbReference>
<evidence type="ECO:0008006" key="3">
    <source>
        <dbReference type="Google" id="ProtNLM"/>
    </source>
</evidence>
<accession>A0ABR0MMV3</accession>
<dbReference type="PANTHER" id="PTHR35218:SF9">
    <property type="entry name" value="ENDONUCLEASE_EXONUCLEASE_PHOSPHATASE DOMAIN-CONTAINING PROTEIN"/>
    <property type="match status" value="1"/>
</dbReference>
<reference evidence="1 2" key="1">
    <citation type="submission" date="2023-03" db="EMBL/GenBank/DDBJ databases">
        <title>WGS of Gossypium arboreum.</title>
        <authorList>
            <person name="Yu D."/>
        </authorList>
    </citation>
    <scope>NUCLEOTIDE SEQUENCE [LARGE SCALE GENOMIC DNA]</scope>
    <source>
        <tissue evidence="1">Leaf</tissue>
    </source>
</reference>
<dbReference type="EMBL" id="JARKNE010000012">
    <property type="protein sequence ID" value="KAK5775238.1"/>
    <property type="molecule type" value="Genomic_DNA"/>
</dbReference>
<proteinExistence type="predicted"/>
<comment type="caution">
    <text evidence="1">The sequence shown here is derived from an EMBL/GenBank/DDBJ whole genome shotgun (WGS) entry which is preliminary data.</text>
</comment>
<evidence type="ECO:0000313" key="1">
    <source>
        <dbReference type="EMBL" id="KAK5775238.1"/>
    </source>
</evidence>
<organism evidence="1 2">
    <name type="scientific">Gossypium arboreum</name>
    <name type="common">Tree cotton</name>
    <name type="synonym">Gossypium nanking</name>
    <dbReference type="NCBI Taxonomy" id="29729"/>
    <lineage>
        <taxon>Eukaryota</taxon>
        <taxon>Viridiplantae</taxon>
        <taxon>Streptophyta</taxon>
        <taxon>Embryophyta</taxon>
        <taxon>Tracheophyta</taxon>
        <taxon>Spermatophyta</taxon>
        <taxon>Magnoliopsida</taxon>
        <taxon>eudicotyledons</taxon>
        <taxon>Gunneridae</taxon>
        <taxon>Pentapetalae</taxon>
        <taxon>rosids</taxon>
        <taxon>malvids</taxon>
        <taxon>Malvales</taxon>
        <taxon>Malvaceae</taxon>
        <taxon>Malvoideae</taxon>
        <taxon>Gossypium</taxon>
    </lineage>
</organism>
<dbReference type="PANTHER" id="PTHR35218">
    <property type="entry name" value="RNASE H DOMAIN-CONTAINING PROTEIN"/>
    <property type="match status" value="1"/>
</dbReference>
<keyword evidence="2" id="KW-1185">Reference proteome</keyword>
<gene>
    <name evidence="1" type="ORF">PVK06_043110</name>
</gene>
<dbReference type="Proteomes" id="UP001358586">
    <property type="component" value="Chromosome 12"/>
</dbReference>
<sequence length="190" mass="21690">MKILCWNYRGVGNPTIVRELKQLLIANSLDIVYLCEAKIQSSCFPRIHTMCGMEGCLAVSAKGKSRGLALLWREGVKVTVQNYSKYHIDSLVSLDDGMILRFTRFYGQVNPNLRNQSWDMLRRVKRTIKKGWVVADDFNAILNNAEKDGGCRKPRSSMEEFCNFLEELALVDVKQTMGGLRRPITKRVLT</sequence>
<dbReference type="Gene3D" id="3.60.10.10">
    <property type="entry name" value="Endonuclease/exonuclease/phosphatase"/>
    <property type="match status" value="1"/>
</dbReference>